<accession>A0A549TEC5</accession>
<keyword evidence="10 14" id="KW-0472">Membrane</keyword>
<comment type="caution">
    <text evidence="16">The sequence shown here is derived from an EMBL/GenBank/DDBJ whole genome shotgun (WGS) entry which is preliminary data.</text>
</comment>
<feature type="transmembrane region" description="Helical" evidence="14">
    <location>
        <begin position="160"/>
        <end position="182"/>
    </location>
</feature>
<gene>
    <name evidence="16" type="primary">exbB</name>
    <name evidence="16" type="ORF">FNA46_06255</name>
</gene>
<comment type="similarity">
    <text evidence="12">Belongs to the exbB/tolQ family.</text>
</comment>
<comment type="subcellular location">
    <subcellularLocation>
        <location evidence="1">Cell inner membrane</location>
        <topology evidence="1">Multi-pass membrane protein</topology>
    </subcellularLocation>
    <subcellularLocation>
        <location evidence="12">Membrane</location>
        <topology evidence="12">Multi-pass membrane protein</topology>
    </subcellularLocation>
</comment>
<organism evidence="16 17">
    <name type="scientific">Rhizobium straminoryzae</name>
    <dbReference type="NCBI Taxonomy" id="1387186"/>
    <lineage>
        <taxon>Bacteria</taxon>
        <taxon>Pseudomonadati</taxon>
        <taxon>Pseudomonadota</taxon>
        <taxon>Alphaproteobacteria</taxon>
        <taxon>Hyphomicrobiales</taxon>
        <taxon>Rhizobiaceae</taxon>
        <taxon>Rhizobium/Agrobacterium group</taxon>
        <taxon>Rhizobium</taxon>
    </lineage>
</organism>
<dbReference type="NCBIfam" id="TIGR02797">
    <property type="entry name" value="exbB"/>
    <property type="match status" value="1"/>
</dbReference>
<evidence type="ECO:0000256" key="14">
    <source>
        <dbReference type="SAM" id="Phobius"/>
    </source>
</evidence>
<feature type="region of interest" description="Disordered" evidence="13">
    <location>
        <begin position="62"/>
        <end position="87"/>
    </location>
</feature>
<dbReference type="AlphaFoldDB" id="A0A549TEC5"/>
<feature type="transmembrane region" description="Helical" evidence="14">
    <location>
        <begin position="272"/>
        <end position="297"/>
    </location>
</feature>
<evidence type="ECO:0000256" key="11">
    <source>
        <dbReference type="ARBA" id="ARBA00024816"/>
    </source>
</evidence>
<name>A0A549TEC5_9HYPH</name>
<dbReference type="GO" id="GO:0005886">
    <property type="term" value="C:plasma membrane"/>
    <property type="evidence" value="ECO:0007669"/>
    <property type="project" value="UniProtKB-SubCell"/>
</dbReference>
<keyword evidence="6" id="KW-0997">Cell inner membrane</keyword>
<dbReference type="Pfam" id="PF01618">
    <property type="entry name" value="MotA_ExbB"/>
    <property type="match status" value="1"/>
</dbReference>
<dbReference type="InterPro" id="IPR050790">
    <property type="entry name" value="ExbB/TolQ_transport"/>
</dbReference>
<evidence type="ECO:0000256" key="12">
    <source>
        <dbReference type="RuleBase" id="RU004057"/>
    </source>
</evidence>
<evidence type="ECO:0000256" key="7">
    <source>
        <dbReference type="ARBA" id="ARBA00022692"/>
    </source>
</evidence>
<dbReference type="GO" id="GO:0022857">
    <property type="term" value="F:transmembrane transporter activity"/>
    <property type="evidence" value="ECO:0007669"/>
    <property type="project" value="InterPro"/>
</dbReference>
<evidence type="ECO:0000256" key="9">
    <source>
        <dbReference type="ARBA" id="ARBA00022989"/>
    </source>
</evidence>
<keyword evidence="5" id="KW-1003">Cell membrane</keyword>
<evidence type="ECO:0000256" key="3">
    <source>
        <dbReference type="ARBA" id="ARBA00022093"/>
    </source>
</evidence>
<comment type="subunit">
    <text evidence="2">The accessory proteins ExbB and ExbD seem to form a complex with TonB.</text>
</comment>
<keyword evidence="8 12" id="KW-0653">Protein transport</keyword>
<protein>
    <recommendedName>
        <fullName evidence="3">Biopolymer transport protein ExbB</fullName>
    </recommendedName>
</protein>
<evidence type="ECO:0000256" key="5">
    <source>
        <dbReference type="ARBA" id="ARBA00022475"/>
    </source>
</evidence>
<feature type="domain" description="MotA/TolQ/ExbB proton channel" evidence="15">
    <location>
        <begin position="245"/>
        <end position="343"/>
    </location>
</feature>
<evidence type="ECO:0000256" key="8">
    <source>
        <dbReference type="ARBA" id="ARBA00022927"/>
    </source>
</evidence>
<dbReference type="EMBL" id="VJMG01000013">
    <property type="protein sequence ID" value="TRL40493.1"/>
    <property type="molecule type" value="Genomic_DNA"/>
</dbReference>
<dbReference type="GO" id="GO:0017038">
    <property type="term" value="P:protein import"/>
    <property type="evidence" value="ECO:0007669"/>
    <property type="project" value="TreeGrafter"/>
</dbReference>
<feature type="compositionally biased region" description="Low complexity" evidence="13">
    <location>
        <begin position="75"/>
        <end position="86"/>
    </location>
</feature>
<dbReference type="InterPro" id="IPR002898">
    <property type="entry name" value="MotA_ExbB_proton_chnl"/>
</dbReference>
<dbReference type="Proteomes" id="UP000316801">
    <property type="component" value="Unassembled WGS sequence"/>
</dbReference>
<evidence type="ECO:0000313" key="17">
    <source>
        <dbReference type="Proteomes" id="UP000316801"/>
    </source>
</evidence>
<evidence type="ECO:0000256" key="13">
    <source>
        <dbReference type="SAM" id="MobiDB-lite"/>
    </source>
</evidence>
<evidence type="ECO:0000313" key="16">
    <source>
        <dbReference type="EMBL" id="TRL40493.1"/>
    </source>
</evidence>
<evidence type="ECO:0000256" key="1">
    <source>
        <dbReference type="ARBA" id="ARBA00004429"/>
    </source>
</evidence>
<evidence type="ECO:0000256" key="4">
    <source>
        <dbReference type="ARBA" id="ARBA00022448"/>
    </source>
</evidence>
<keyword evidence="17" id="KW-1185">Reference proteome</keyword>
<reference evidence="16 17" key="1">
    <citation type="submission" date="2019-07" db="EMBL/GenBank/DDBJ databases">
        <title>Ln-dependent methylotrophs.</title>
        <authorList>
            <person name="Tani A."/>
        </authorList>
    </citation>
    <scope>NUCLEOTIDE SEQUENCE [LARGE SCALE GENOMIC DNA]</scope>
    <source>
        <strain evidence="16 17">SM12</strain>
    </source>
</reference>
<keyword evidence="4 12" id="KW-0813">Transport</keyword>
<evidence type="ECO:0000256" key="6">
    <source>
        <dbReference type="ARBA" id="ARBA00022519"/>
    </source>
</evidence>
<keyword evidence="9 14" id="KW-1133">Transmembrane helix</keyword>
<evidence type="ECO:0000256" key="10">
    <source>
        <dbReference type="ARBA" id="ARBA00023136"/>
    </source>
</evidence>
<sequence length="385" mass="39502">MPTLSPLTVLSWTTSSATVRKAGNETRSAFSPTALVIGSALFLSLACGAEAQDPTATQPRLTAPAISTEPPPAAAQPSASQPGAPALQDNAAIGDAQSAATGGVAAPEASAQGAVEVQASAPSATEGETAGLLEQFMHPAPRSDIPHDLSPLGMFMAAHWVVKGVMAGLALASLITWTVWLAKSLELAGARRRVNGVIKAIRNARTLSEALAATERRRGPAALMLREAALELKLSEGALDYANNSGVKERVSSSLSRIEAFAGRRMMRGTGALATIGSVGPFVGLFGTVWGIMNSFIGISQSQTTNLAVVAPGIAEALLATAIGLVAAIPAVVIYNIFARAITGYRQLLADAAAGVERLVSRDLDFRKVPTGARSKSSVSLMAGE</sequence>
<feature type="transmembrane region" description="Helical" evidence="14">
    <location>
        <begin position="317"/>
        <end position="338"/>
    </location>
</feature>
<comment type="function">
    <text evidence="11">Involved in the TonB-dependent energy-dependent transport of various receptor-bound substrates. Protects ExbD from proteolytic degradation and functionally stabilizes TonB.</text>
</comment>
<dbReference type="PANTHER" id="PTHR30625:SF16">
    <property type="entry name" value="BIOPOLYMER TRANSPORT PROTEIN EXBB"/>
    <property type="match status" value="1"/>
</dbReference>
<evidence type="ECO:0000259" key="15">
    <source>
        <dbReference type="Pfam" id="PF01618"/>
    </source>
</evidence>
<evidence type="ECO:0000256" key="2">
    <source>
        <dbReference type="ARBA" id="ARBA00011471"/>
    </source>
</evidence>
<dbReference type="PANTHER" id="PTHR30625">
    <property type="entry name" value="PROTEIN TOLQ"/>
    <property type="match status" value="1"/>
</dbReference>
<keyword evidence="7 14" id="KW-0812">Transmembrane</keyword>
<dbReference type="InterPro" id="IPR014164">
    <property type="entry name" value="TonB_ExbB_1"/>
</dbReference>
<proteinExistence type="inferred from homology"/>